<feature type="transmembrane region" description="Helical" evidence="11">
    <location>
        <begin position="15"/>
        <end position="33"/>
    </location>
</feature>
<proteinExistence type="inferred from homology"/>
<evidence type="ECO:0000256" key="1">
    <source>
        <dbReference type="ARBA" id="ARBA00004434"/>
    </source>
</evidence>
<dbReference type="Gene3D" id="1.20.5.260">
    <property type="entry name" value="Cytochrome b-c1 complex subunit 9"/>
    <property type="match status" value="1"/>
</dbReference>
<dbReference type="SUPFAM" id="SSF81514">
    <property type="entry name" value="Subunit X (non-heme 7 kDa protein) of cytochrome bc1 complex (Ubiquinol-cytochrome c reductase)"/>
    <property type="match status" value="1"/>
</dbReference>
<keyword evidence="7 11" id="KW-0249">Electron transport</keyword>
<dbReference type="WBParaSite" id="BXY_0840800.1">
    <property type="protein sequence ID" value="BXY_0840800.1"/>
    <property type="gene ID" value="BXY_0840800"/>
</dbReference>
<dbReference type="AlphaFoldDB" id="A0A1I7S5X2"/>
<dbReference type="GO" id="GO:0006122">
    <property type="term" value="P:mitochondrial electron transport, ubiquinol to cytochrome c"/>
    <property type="evidence" value="ECO:0007669"/>
    <property type="project" value="UniProtKB-UniRule"/>
</dbReference>
<dbReference type="Proteomes" id="UP000582659">
    <property type="component" value="Unassembled WGS sequence"/>
</dbReference>
<evidence type="ECO:0000256" key="7">
    <source>
        <dbReference type="ARBA" id="ARBA00022982"/>
    </source>
</evidence>
<reference evidence="16" key="1">
    <citation type="submission" date="2016-11" db="UniProtKB">
        <authorList>
            <consortium name="WormBaseParasite"/>
        </authorList>
    </citation>
    <scope>IDENTIFICATION</scope>
</reference>
<evidence type="ECO:0000256" key="5">
    <source>
        <dbReference type="ARBA" id="ARBA00022692"/>
    </source>
</evidence>
<name>A0A1I7S5X2_BURXY</name>
<dbReference type="Proteomes" id="UP000095284">
    <property type="component" value="Unplaced"/>
</dbReference>
<comment type="function">
    <text evidence="11">Component of the ubiquinol-cytochrome c oxidoreductase, a multisubunit transmembrane complex that is part of the mitochondrial electron transport chain which drives oxidative phosphorylation. The complex plays an important role in the uptake of multiple carbon sources present in different host niches.</text>
</comment>
<keyword evidence="15" id="KW-1185">Reference proteome</keyword>
<dbReference type="GO" id="GO:0045275">
    <property type="term" value="C:respiratory chain complex III"/>
    <property type="evidence" value="ECO:0007669"/>
    <property type="project" value="UniProtKB-UniRule"/>
</dbReference>
<keyword evidence="3 11" id="KW-0813">Transport</keyword>
<dbReference type="InterPro" id="IPR036656">
    <property type="entry name" value="QCR9_sf"/>
</dbReference>
<accession>A0A1I7S5X2</accession>
<reference evidence="13" key="2">
    <citation type="submission" date="2020-08" db="EMBL/GenBank/DDBJ databases">
        <authorList>
            <person name="Kikuchi T."/>
        </authorList>
    </citation>
    <scope>NUCLEOTIDE SEQUENCE</scope>
    <source>
        <strain evidence="12">Ka4C1</strain>
    </source>
</reference>
<dbReference type="EMBL" id="CAJFDI010000001">
    <property type="protein sequence ID" value="CAD5208709.1"/>
    <property type="molecule type" value="Genomic_DNA"/>
</dbReference>
<evidence type="ECO:0000256" key="11">
    <source>
        <dbReference type="RuleBase" id="RU368056"/>
    </source>
</evidence>
<protein>
    <recommendedName>
        <fullName evidence="11">Complex III subunit 9</fullName>
    </recommendedName>
</protein>
<evidence type="ECO:0000256" key="4">
    <source>
        <dbReference type="ARBA" id="ARBA00022660"/>
    </source>
</evidence>
<comment type="subcellular location">
    <subcellularLocation>
        <location evidence="1 11">Mitochondrion inner membrane</location>
        <topology evidence="1 11">Single-pass membrane protein</topology>
    </subcellularLocation>
</comment>
<keyword evidence="10 11" id="KW-0472">Membrane</keyword>
<dbReference type="eggNOG" id="ENOG502SW8I">
    <property type="taxonomic scope" value="Eukaryota"/>
</dbReference>
<evidence type="ECO:0000256" key="6">
    <source>
        <dbReference type="ARBA" id="ARBA00022792"/>
    </source>
</evidence>
<evidence type="ECO:0000256" key="9">
    <source>
        <dbReference type="ARBA" id="ARBA00023128"/>
    </source>
</evidence>
<evidence type="ECO:0000313" key="14">
    <source>
        <dbReference type="Proteomes" id="UP000095284"/>
    </source>
</evidence>
<evidence type="ECO:0000256" key="3">
    <source>
        <dbReference type="ARBA" id="ARBA00022448"/>
    </source>
</evidence>
<evidence type="ECO:0000256" key="2">
    <source>
        <dbReference type="ARBA" id="ARBA00007856"/>
    </source>
</evidence>
<evidence type="ECO:0000256" key="8">
    <source>
        <dbReference type="ARBA" id="ARBA00022989"/>
    </source>
</evidence>
<keyword evidence="8 11" id="KW-1133">Transmembrane helix</keyword>
<dbReference type="FunFam" id="1.20.5.260:FF:000001">
    <property type="entry name" value="Cytochrome b-c1 complex subunit 9"/>
    <property type="match status" value="1"/>
</dbReference>
<comment type="similarity">
    <text evidence="2 11">Belongs to the UQCR10/QCR9 family.</text>
</comment>
<dbReference type="OrthoDB" id="44067at2759"/>
<dbReference type="Pfam" id="PF05365">
    <property type="entry name" value="UCR_UQCRX_QCR9"/>
    <property type="match status" value="1"/>
</dbReference>
<keyword evidence="6 11" id="KW-0999">Mitochondrion inner membrane</keyword>
<dbReference type="Proteomes" id="UP000659654">
    <property type="component" value="Unassembled WGS sequence"/>
</dbReference>
<evidence type="ECO:0000256" key="10">
    <source>
        <dbReference type="ARBA" id="ARBA00023136"/>
    </source>
</evidence>
<evidence type="ECO:0000313" key="12">
    <source>
        <dbReference type="EMBL" id="CAD5208709.1"/>
    </source>
</evidence>
<evidence type="ECO:0000313" key="15">
    <source>
        <dbReference type="Proteomes" id="UP000659654"/>
    </source>
</evidence>
<sequence>MGVFGTFYNVAGKRFSTLLLTAAGGVFVLDLVLNRGTEAFWESNNQGKLWKHIKPKILAQQQEESQ</sequence>
<dbReference type="PANTHER" id="PTHR12980">
    <property type="entry name" value="UBIQUINOL-CYTOCHROME C REDUCTASE COMPLEX, SUBUNIT X"/>
    <property type="match status" value="1"/>
</dbReference>
<evidence type="ECO:0000313" key="16">
    <source>
        <dbReference type="WBParaSite" id="BXY_0840800.1"/>
    </source>
</evidence>
<keyword evidence="4 11" id="KW-0679">Respiratory chain</keyword>
<comment type="subunit">
    <text evidence="11">Component of the ubiquinol-cytochrome c oxidoreductase (cytochrome b-c1 complex, complex III, CIII), a multisubunit enzyme composed of 3 respiratory subunits cytochrome b, cytochrome c1 and Rieske protein, 2 core protein subunits, and additional low-molecular weight protein subunits.</text>
</comment>
<dbReference type="SMR" id="A0A1I7S5X2"/>
<gene>
    <name evidence="12" type="ORF">BXYJ_LOCUS945</name>
</gene>
<evidence type="ECO:0000313" key="13">
    <source>
        <dbReference type="EMBL" id="CAG9082582.1"/>
    </source>
</evidence>
<dbReference type="InterPro" id="IPR008027">
    <property type="entry name" value="QCR9"/>
</dbReference>
<keyword evidence="5 11" id="KW-0812">Transmembrane</keyword>
<keyword evidence="9 11" id="KW-0496">Mitochondrion</keyword>
<organism evidence="14 16">
    <name type="scientific">Bursaphelenchus xylophilus</name>
    <name type="common">Pinewood nematode worm</name>
    <name type="synonym">Aphelenchoides xylophilus</name>
    <dbReference type="NCBI Taxonomy" id="6326"/>
    <lineage>
        <taxon>Eukaryota</taxon>
        <taxon>Metazoa</taxon>
        <taxon>Ecdysozoa</taxon>
        <taxon>Nematoda</taxon>
        <taxon>Chromadorea</taxon>
        <taxon>Rhabditida</taxon>
        <taxon>Tylenchina</taxon>
        <taxon>Tylenchomorpha</taxon>
        <taxon>Aphelenchoidea</taxon>
        <taxon>Aphelenchoididae</taxon>
        <taxon>Bursaphelenchus</taxon>
    </lineage>
</organism>
<dbReference type="PANTHER" id="PTHR12980:SF0">
    <property type="entry name" value="CYTOCHROME B-C1 COMPLEX SUBUNIT 9"/>
    <property type="match status" value="1"/>
</dbReference>
<dbReference type="GO" id="GO:0005743">
    <property type="term" value="C:mitochondrial inner membrane"/>
    <property type="evidence" value="ECO:0007669"/>
    <property type="project" value="UniProtKB-SubCell"/>
</dbReference>
<dbReference type="EMBL" id="CAJFCV020000001">
    <property type="protein sequence ID" value="CAG9082582.1"/>
    <property type="molecule type" value="Genomic_DNA"/>
</dbReference>